<evidence type="ECO:0000313" key="1">
    <source>
        <dbReference type="EMBL" id="KER32504.1"/>
    </source>
</evidence>
<dbReference type="CTD" id="20315572"/>
<accession>A0A075AIZ7</accession>
<protein>
    <submittedName>
        <fullName evidence="1">Uncharacterized protein</fullName>
    </submittedName>
</protein>
<dbReference type="GeneID" id="20315572"/>
<evidence type="ECO:0000313" key="2">
    <source>
        <dbReference type="Proteomes" id="UP000054324"/>
    </source>
</evidence>
<dbReference type="RefSeq" id="XP_009163674.1">
    <property type="nucleotide sequence ID" value="XM_009165410.1"/>
</dbReference>
<organism evidence="1 2">
    <name type="scientific">Opisthorchis viverrini</name>
    <name type="common">Southeast Asian liver fluke</name>
    <dbReference type="NCBI Taxonomy" id="6198"/>
    <lineage>
        <taxon>Eukaryota</taxon>
        <taxon>Metazoa</taxon>
        <taxon>Spiralia</taxon>
        <taxon>Lophotrochozoa</taxon>
        <taxon>Platyhelminthes</taxon>
        <taxon>Trematoda</taxon>
        <taxon>Digenea</taxon>
        <taxon>Opisthorchiida</taxon>
        <taxon>Opisthorchiata</taxon>
        <taxon>Opisthorchiidae</taxon>
        <taxon>Opisthorchis</taxon>
    </lineage>
</organism>
<dbReference type="KEGG" id="ovi:T265_01384"/>
<dbReference type="AlphaFoldDB" id="A0A075AIZ7"/>
<dbReference type="EMBL" id="KL596633">
    <property type="protein sequence ID" value="KER32504.1"/>
    <property type="molecule type" value="Genomic_DNA"/>
</dbReference>
<dbReference type="STRING" id="6198.A0A075AIZ7"/>
<dbReference type="Proteomes" id="UP000054324">
    <property type="component" value="Unassembled WGS sequence"/>
</dbReference>
<name>A0A075AIZ7_OPIVI</name>
<proteinExistence type="predicted"/>
<keyword evidence="2" id="KW-1185">Reference proteome</keyword>
<gene>
    <name evidence="1" type="ORF">T265_01384</name>
</gene>
<sequence length="225" mass="24672">MSSLKREKVLNLNGLYPALFKEYGGSLVEHPTKLIWKEELTMPTGIPIFKEGRRMLCVNHYGISPLAKASKVLSGLISVLHEDASIISSLSEIIGICVLEVYLCTQSKNMNPNFTQTTTVRGTSNLCFLQDNDLNPTVTTITLSTRLVGLKNPVACGTDDRCISRGQHLSIPTTELAFSLCGVDLMHDVVGDGSNRNLDSDITELQCESHACPSAHKKYSTEQED</sequence>
<dbReference type="OrthoDB" id="6142323at2759"/>
<reference evidence="1 2" key="1">
    <citation type="submission" date="2013-11" db="EMBL/GenBank/DDBJ databases">
        <title>Opisthorchis viverrini - life in the bile duct.</title>
        <authorList>
            <person name="Young N.D."/>
            <person name="Nagarajan N."/>
            <person name="Lin S.J."/>
            <person name="Korhonen P.K."/>
            <person name="Jex A.R."/>
            <person name="Hall R.S."/>
            <person name="Safavi-Hemami H."/>
            <person name="Kaewkong W."/>
            <person name="Bertrand D."/>
            <person name="Gao S."/>
            <person name="Seet Q."/>
            <person name="Wongkham S."/>
            <person name="Teh B.T."/>
            <person name="Wongkham C."/>
            <person name="Intapan P.M."/>
            <person name="Maleewong W."/>
            <person name="Yang X."/>
            <person name="Hu M."/>
            <person name="Wang Z."/>
            <person name="Hofmann A."/>
            <person name="Sternberg P.W."/>
            <person name="Tan P."/>
            <person name="Wang J."/>
            <person name="Gasser R.B."/>
        </authorList>
    </citation>
    <scope>NUCLEOTIDE SEQUENCE [LARGE SCALE GENOMIC DNA]</scope>
</reference>